<evidence type="ECO:0000313" key="2">
    <source>
        <dbReference type="EMBL" id="KAF0295194.1"/>
    </source>
</evidence>
<dbReference type="InterPro" id="IPR052613">
    <property type="entry name" value="LicD_transferase"/>
</dbReference>
<keyword evidence="1" id="KW-0472">Membrane</keyword>
<feature type="transmembrane region" description="Helical" evidence="1">
    <location>
        <begin position="30"/>
        <end position="51"/>
    </location>
</feature>
<evidence type="ECO:0000256" key="1">
    <source>
        <dbReference type="SAM" id="Phobius"/>
    </source>
</evidence>
<sequence>MFVTSRHSEYFDCEGAKSVFKARSGRRLRALGAARALLLLLAAGVCCHLLLMPACRPDNEPRSSVGPELSSVAAALSRLARSADAPGRRLAAAALSSLQRAGRRLHLTLARPAAADRGAVRRVCPERYVNSTVGYPFFYDGWRSAACPLRRDYGRLLTVLLVVAEPADVARVRRVLAGLNEQLPGVPARVAVVDGLGGRLAPFRDVTEVPVAASAGRPPPLAALLNRLLAGAATDYVLLGAELERLDPDADLERLLREAERQRAAAVAGAARAPDGRWSLGCFQVRLANYSLRYRAGYWRSRHECVRCDHAAGPLLARAELLRRWPLADSSRLPLERWLLDVRGAGQQPVLVCPDVMFHVRRQRPAAATDWLQEARRLHLTLVEPPAGGRLQFSCQQLRLPCEVRPGRLLSPCCRRQLLRLIHAVLDDCERTGALCELQEGTLLESEPYCCHDNRTAGGVAKVYQDDWMLELWGQHWLDTEKLRRHGLPPTRVQLDGRWYPAPRNPGRYVRNRYGREVYRHAEHWMDTGRASSWEPYDTARFLACDSPGDHSCLDQYSTDGVLQFEPDVWPADE</sequence>
<protein>
    <recommendedName>
        <fullName evidence="4">Fukutin-related protein</fullName>
    </recommendedName>
</protein>
<reference evidence="2 3" key="1">
    <citation type="submission" date="2019-07" db="EMBL/GenBank/DDBJ databases">
        <title>Draft genome assembly of a fouling barnacle, Amphibalanus amphitrite (Darwin, 1854): The first reference genome for Thecostraca.</title>
        <authorList>
            <person name="Kim W."/>
        </authorList>
    </citation>
    <scope>NUCLEOTIDE SEQUENCE [LARGE SCALE GENOMIC DNA]</scope>
    <source>
        <strain evidence="2">SNU_AA5</strain>
        <tissue evidence="2">Soma without cirri and trophi</tissue>
    </source>
</reference>
<organism evidence="2 3">
    <name type="scientific">Amphibalanus amphitrite</name>
    <name type="common">Striped barnacle</name>
    <name type="synonym">Balanus amphitrite</name>
    <dbReference type="NCBI Taxonomy" id="1232801"/>
    <lineage>
        <taxon>Eukaryota</taxon>
        <taxon>Metazoa</taxon>
        <taxon>Ecdysozoa</taxon>
        <taxon>Arthropoda</taxon>
        <taxon>Crustacea</taxon>
        <taxon>Multicrustacea</taxon>
        <taxon>Cirripedia</taxon>
        <taxon>Thoracica</taxon>
        <taxon>Thoracicalcarea</taxon>
        <taxon>Balanomorpha</taxon>
        <taxon>Balanoidea</taxon>
        <taxon>Balanidae</taxon>
        <taxon>Amphibalaninae</taxon>
        <taxon>Amphibalanus</taxon>
    </lineage>
</organism>
<comment type="caution">
    <text evidence="2">The sequence shown here is derived from an EMBL/GenBank/DDBJ whole genome shotgun (WGS) entry which is preliminary data.</text>
</comment>
<dbReference type="PANTHER" id="PTHR13627:SF34">
    <property type="entry name" value="RIBITOL-5-PHOSPHATE TRANSFERASE"/>
    <property type="match status" value="1"/>
</dbReference>
<dbReference type="AlphaFoldDB" id="A0A6A4VUA2"/>
<dbReference type="PANTHER" id="PTHR13627">
    <property type="entry name" value="FUKUTIN RELATED PROTEIN"/>
    <property type="match status" value="1"/>
</dbReference>
<keyword evidence="1" id="KW-1133">Transmembrane helix</keyword>
<dbReference type="Proteomes" id="UP000440578">
    <property type="component" value="Unassembled WGS sequence"/>
</dbReference>
<keyword evidence="1" id="KW-0812">Transmembrane</keyword>
<evidence type="ECO:0008006" key="4">
    <source>
        <dbReference type="Google" id="ProtNLM"/>
    </source>
</evidence>
<name>A0A6A4VUA2_AMPAM</name>
<gene>
    <name evidence="2" type="ORF">FJT64_007231</name>
</gene>
<proteinExistence type="predicted"/>
<evidence type="ECO:0000313" key="3">
    <source>
        <dbReference type="Proteomes" id="UP000440578"/>
    </source>
</evidence>
<accession>A0A6A4VUA2</accession>
<keyword evidence="3" id="KW-1185">Reference proteome</keyword>
<dbReference type="OrthoDB" id="6358690at2759"/>
<dbReference type="EMBL" id="VIIS01001634">
    <property type="protein sequence ID" value="KAF0295194.1"/>
    <property type="molecule type" value="Genomic_DNA"/>
</dbReference>